<evidence type="ECO:0000313" key="5">
    <source>
        <dbReference type="Proteomes" id="UP000189670"/>
    </source>
</evidence>
<dbReference type="Proteomes" id="UP000189670">
    <property type="component" value="Unassembled WGS sequence"/>
</dbReference>
<accession>A0A1V1P8G8</accession>
<feature type="domain" description="LamG-like jellyroll fold" evidence="3">
    <location>
        <begin position="124"/>
        <end position="256"/>
    </location>
</feature>
<feature type="non-terminal residue" evidence="4">
    <location>
        <position position="386"/>
    </location>
</feature>
<proteinExistence type="predicted"/>
<evidence type="ECO:0000256" key="1">
    <source>
        <dbReference type="ARBA" id="ARBA00022729"/>
    </source>
</evidence>
<dbReference type="Pfam" id="PF13385">
    <property type="entry name" value="Laminin_G_3"/>
    <property type="match status" value="1"/>
</dbReference>
<evidence type="ECO:0000256" key="2">
    <source>
        <dbReference type="ARBA" id="ARBA00023157"/>
    </source>
</evidence>
<name>A0A1V1P8G8_9BACT</name>
<evidence type="ECO:0000313" key="4">
    <source>
        <dbReference type="EMBL" id="ETR70995.1"/>
    </source>
</evidence>
<keyword evidence="1" id="KW-0732">Signal</keyword>
<sequence>MPVFKLIFSEDTVMDNNDVVMGEKNVVSSGSDIIFSNLSQIIAKNTTGYLFLTANIGPSVGGRTIYIRSVPFASFTFEFSEKAGVDPLPASGVHTFSEAPENVLDLDGIDDFIDIPYASKLNPNHFTISLKAKMEGHSETKRVAISTIDETHYAGYEIFADEDNKWKIRIGTGTSWIIVQGPEIKEFTWYDLSGTYDGSSLKLYVNGELFSQGGTAPQFVANSVNNLVIGQQTNGNNHFNGQLDEITIWNISLNQDQIITNITIPPTDNESGIVAHYRFDPWGTLSDSTSGGSDGTMIGDPKWALEQAGLWIGQIEINQVNETMNPEPQDVANPFDMRILIHVNAAGEARLLKEVTMMKKSYTIEENGETLDMTDIVLITDDSLLN</sequence>
<dbReference type="SMART" id="SM00560">
    <property type="entry name" value="LamGL"/>
    <property type="match status" value="1"/>
</dbReference>
<protein>
    <recommendedName>
        <fullName evidence="3">LamG-like jellyroll fold domain-containing protein</fullName>
    </recommendedName>
</protein>
<dbReference type="InterPro" id="IPR006558">
    <property type="entry name" value="LamG-like"/>
</dbReference>
<comment type="caution">
    <text evidence="4">The sequence shown here is derived from an EMBL/GenBank/DDBJ whole genome shotgun (WGS) entry which is preliminary data.</text>
</comment>
<dbReference type="Gene3D" id="2.60.120.200">
    <property type="match status" value="1"/>
</dbReference>
<keyword evidence="2" id="KW-1015">Disulfide bond</keyword>
<dbReference type="AlphaFoldDB" id="A0A1V1P8G8"/>
<dbReference type="InterPro" id="IPR013320">
    <property type="entry name" value="ConA-like_dom_sf"/>
</dbReference>
<gene>
    <name evidence="4" type="ORF">OMM_08408</name>
</gene>
<evidence type="ECO:0000259" key="3">
    <source>
        <dbReference type="SMART" id="SM00560"/>
    </source>
</evidence>
<organism evidence="4 5">
    <name type="scientific">Candidatus Magnetoglobus multicellularis str. Araruama</name>
    <dbReference type="NCBI Taxonomy" id="890399"/>
    <lineage>
        <taxon>Bacteria</taxon>
        <taxon>Pseudomonadati</taxon>
        <taxon>Thermodesulfobacteriota</taxon>
        <taxon>Desulfobacteria</taxon>
        <taxon>Desulfobacterales</taxon>
        <taxon>Desulfobacteraceae</taxon>
        <taxon>Candidatus Magnetoglobus</taxon>
    </lineage>
</organism>
<dbReference type="SUPFAM" id="SSF49899">
    <property type="entry name" value="Concanavalin A-like lectins/glucanases"/>
    <property type="match status" value="1"/>
</dbReference>
<dbReference type="EMBL" id="ATBP01000336">
    <property type="protein sequence ID" value="ETR70995.1"/>
    <property type="molecule type" value="Genomic_DNA"/>
</dbReference>
<reference evidence="5" key="1">
    <citation type="submission" date="2012-11" db="EMBL/GenBank/DDBJ databases">
        <authorList>
            <person name="Lucero-Rivera Y.E."/>
            <person name="Tovar-Ramirez D."/>
        </authorList>
    </citation>
    <scope>NUCLEOTIDE SEQUENCE [LARGE SCALE GENOMIC DNA]</scope>
    <source>
        <strain evidence="5">Araruama</strain>
    </source>
</reference>